<evidence type="ECO:0000313" key="5">
    <source>
        <dbReference type="Proteomes" id="UP000530403"/>
    </source>
</evidence>
<organism evidence="2 4">
    <name type="scientific">Streptomyces fulvorobeus</name>
    <dbReference type="NCBI Taxonomy" id="284028"/>
    <lineage>
        <taxon>Bacteria</taxon>
        <taxon>Bacillati</taxon>
        <taxon>Actinomycetota</taxon>
        <taxon>Actinomycetes</taxon>
        <taxon>Kitasatosporales</taxon>
        <taxon>Streptomycetaceae</taxon>
        <taxon>Streptomyces</taxon>
    </lineage>
</organism>
<dbReference type="Proteomes" id="UP000530403">
    <property type="component" value="Unassembled WGS sequence"/>
</dbReference>
<comment type="caution">
    <text evidence="2">The sequence shown here is derived from an EMBL/GenBank/DDBJ whole genome shotgun (WGS) entry which is preliminary data.</text>
</comment>
<evidence type="ECO:0008006" key="6">
    <source>
        <dbReference type="Google" id="ProtNLM"/>
    </source>
</evidence>
<evidence type="ECO:0000256" key="1">
    <source>
        <dbReference type="SAM" id="SignalP"/>
    </source>
</evidence>
<sequence>MTMRVPLSTTLCAVVLGAAVLSGCSGGAEDDRTAPADLPHCELLLGKRNVSTALDAMGPGKQVVSALPVKELTGQLVSEAKAWKRADLQHDSYSACRIDVLGEEEGAQVLEATVKWSALLLDSMSEPKHAKTWREVNDQVFVELDAGRPAARLLLACGVPGAAEGQALGLPMEVAVSDSGLDEALRGKLLSEFARALTKSVGCTNAPQVPPTLPE</sequence>
<dbReference type="RefSeq" id="WP_173313457.1">
    <property type="nucleotide sequence ID" value="NZ_BAAAUE010000007.1"/>
</dbReference>
<dbReference type="AlphaFoldDB" id="A0A7J0C6R4"/>
<reference evidence="2 4" key="1">
    <citation type="submission" date="2020-05" db="EMBL/GenBank/DDBJ databases">
        <title>Whole genome shotgun sequence of Streptomyces fulvorobeus NBRC 15897.</title>
        <authorList>
            <person name="Komaki H."/>
            <person name="Tamura T."/>
        </authorList>
    </citation>
    <scope>NUCLEOTIDE SEQUENCE [LARGE SCALE GENOMIC DNA]</scope>
    <source>
        <strain evidence="2 4">NBRC 15897</strain>
    </source>
</reference>
<feature type="chain" id="PRO_5036204789" description="Lipoprotein" evidence="1">
    <location>
        <begin position="28"/>
        <end position="215"/>
    </location>
</feature>
<dbReference type="Proteomes" id="UP000498980">
    <property type="component" value="Unassembled WGS sequence"/>
</dbReference>
<feature type="signal peptide" evidence="1">
    <location>
        <begin position="1"/>
        <end position="27"/>
    </location>
</feature>
<name>A0A7J0C6R4_9ACTN</name>
<evidence type="ECO:0000313" key="3">
    <source>
        <dbReference type="EMBL" id="NYE41088.1"/>
    </source>
</evidence>
<evidence type="ECO:0000313" key="4">
    <source>
        <dbReference type="Proteomes" id="UP000498980"/>
    </source>
</evidence>
<dbReference type="EMBL" id="BLWC01000001">
    <property type="protein sequence ID" value="GFM97416.1"/>
    <property type="molecule type" value="Genomic_DNA"/>
</dbReference>
<dbReference type="PROSITE" id="PS51257">
    <property type="entry name" value="PROKAR_LIPOPROTEIN"/>
    <property type="match status" value="1"/>
</dbReference>
<reference evidence="3 5" key="2">
    <citation type="submission" date="2020-07" db="EMBL/GenBank/DDBJ databases">
        <title>Sequencing the genomes of 1000 actinobacteria strains.</title>
        <authorList>
            <person name="Klenk H.-P."/>
        </authorList>
    </citation>
    <scope>NUCLEOTIDE SEQUENCE [LARGE SCALE GENOMIC DNA]</scope>
    <source>
        <strain evidence="3 5">DSM 41455</strain>
    </source>
</reference>
<keyword evidence="4" id="KW-1185">Reference proteome</keyword>
<keyword evidence="1" id="KW-0732">Signal</keyword>
<protein>
    <recommendedName>
        <fullName evidence="6">Lipoprotein</fullName>
    </recommendedName>
</protein>
<gene>
    <name evidence="3" type="ORF">HEB29_002099</name>
    <name evidence="2" type="ORF">Sfulv_22270</name>
</gene>
<dbReference type="EMBL" id="JACCCF010000001">
    <property type="protein sequence ID" value="NYE41088.1"/>
    <property type="molecule type" value="Genomic_DNA"/>
</dbReference>
<evidence type="ECO:0000313" key="2">
    <source>
        <dbReference type="EMBL" id="GFM97416.1"/>
    </source>
</evidence>
<accession>A0A7J0C6R4</accession>
<proteinExistence type="predicted"/>